<sequence length="394" mass="43895">MANFLLIGRYPTSTGPHIRFTLARRIHGWSWQAFPIGMGTGAVYLTLSGLNQRWPVFRTIETVFFFINLVLFFVNISTLTLQAILYPRQAIRLITDPTKNIFIPLFVLSIATLIIGAIKYGVSPGIIRPTVIYALFWIYVTFSLAISFPILIIWFNKPHDIRTFSPTWAFLIFPIMLVGVVAFNVLSTMDASNPRAIGVLFIGYVFQGVGFFVTMFYICIYFLRIMMTGFLDGSQANGAFVAVGPPGFTALALLNLGIRSREILTQNSLISPNAGEIWYATSVLFSLMLFGFAVFLAVFSVVPYSFKLRAHLNEILGCWALTFPNVGWIATAGALGDVLSIPGFFILQATCALVITLIWLVLSFFTLVAFRRGLIFYDREDVVAEDLEGARGSD</sequence>
<reference evidence="1" key="2">
    <citation type="journal article" date="2022" name="New Phytol.">
        <title>Evolutionary transition to the ectomycorrhizal habit in the genomes of a hyperdiverse lineage of mushroom-forming fungi.</title>
        <authorList>
            <person name="Looney B."/>
            <person name="Miyauchi S."/>
            <person name="Morin E."/>
            <person name="Drula E."/>
            <person name="Courty P.E."/>
            <person name="Kohler A."/>
            <person name="Kuo A."/>
            <person name="LaButti K."/>
            <person name="Pangilinan J."/>
            <person name="Lipzen A."/>
            <person name="Riley R."/>
            <person name="Andreopoulos W."/>
            <person name="He G."/>
            <person name="Johnson J."/>
            <person name="Nolan M."/>
            <person name="Tritt A."/>
            <person name="Barry K.W."/>
            <person name="Grigoriev I.V."/>
            <person name="Nagy L.G."/>
            <person name="Hibbett D."/>
            <person name="Henrissat B."/>
            <person name="Matheny P.B."/>
            <person name="Labbe J."/>
            <person name="Martin F.M."/>
        </authorList>
    </citation>
    <scope>NUCLEOTIDE SEQUENCE</scope>
    <source>
        <strain evidence="1">EC-137</strain>
    </source>
</reference>
<name>A0ACB8Q999_9AGAM</name>
<organism evidence="1 2">
    <name type="scientific">Vararia minispora EC-137</name>
    <dbReference type="NCBI Taxonomy" id="1314806"/>
    <lineage>
        <taxon>Eukaryota</taxon>
        <taxon>Fungi</taxon>
        <taxon>Dikarya</taxon>
        <taxon>Basidiomycota</taxon>
        <taxon>Agaricomycotina</taxon>
        <taxon>Agaricomycetes</taxon>
        <taxon>Russulales</taxon>
        <taxon>Lachnocladiaceae</taxon>
        <taxon>Vararia</taxon>
    </lineage>
</organism>
<accession>A0ACB8Q999</accession>
<proteinExistence type="predicted"/>
<keyword evidence="2" id="KW-1185">Reference proteome</keyword>
<protein>
    <submittedName>
        <fullName evidence="1">Voltage-dependent anion channel</fullName>
    </submittedName>
</protein>
<evidence type="ECO:0000313" key="2">
    <source>
        <dbReference type="Proteomes" id="UP000814128"/>
    </source>
</evidence>
<evidence type="ECO:0000313" key="1">
    <source>
        <dbReference type="EMBL" id="KAI0028289.1"/>
    </source>
</evidence>
<gene>
    <name evidence="1" type="ORF">K488DRAFT_80752</name>
</gene>
<comment type="caution">
    <text evidence="1">The sequence shown here is derived from an EMBL/GenBank/DDBJ whole genome shotgun (WGS) entry which is preliminary data.</text>
</comment>
<reference evidence="1" key="1">
    <citation type="submission" date="2021-02" db="EMBL/GenBank/DDBJ databases">
        <authorList>
            <consortium name="DOE Joint Genome Institute"/>
            <person name="Ahrendt S."/>
            <person name="Looney B.P."/>
            <person name="Miyauchi S."/>
            <person name="Morin E."/>
            <person name="Drula E."/>
            <person name="Courty P.E."/>
            <person name="Chicoki N."/>
            <person name="Fauchery L."/>
            <person name="Kohler A."/>
            <person name="Kuo A."/>
            <person name="Labutti K."/>
            <person name="Pangilinan J."/>
            <person name="Lipzen A."/>
            <person name="Riley R."/>
            <person name="Andreopoulos W."/>
            <person name="He G."/>
            <person name="Johnson J."/>
            <person name="Barry K.W."/>
            <person name="Grigoriev I.V."/>
            <person name="Nagy L."/>
            <person name="Hibbett D."/>
            <person name="Henrissat B."/>
            <person name="Matheny P.B."/>
            <person name="Labbe J."/>
            <person name="Martin F."/>
        </authorList>
    </citation>
    <scope>NUCLEOTIDE SEQUENCE</scope>
    <source>
        <strain evidence="1">EC-137</strain>
    </source>
</reference>
<dbReference type="EMBL" id="MU273767">
    <property type="protein sequence ID" value="KAI0028289.1"/>
    <property type="molecule type" value="Genomic_DNA"/>
</dbReference>
<dbReference type="Proteomes" id="UP000814128">
    <property type="component" value="Unassembled WGS sequence"/>
</dbReference>